<dbReference type="EMBL" id="CAJOBA010044628">
    <property type="protein sequence ID" value="CAF4166570.1"/>
    <property type="molecule type" value="Genomic_DNA"/>
</dbReference>
<evidence type="ECO:0000313" key="3">
    <source>
        <dbReference type="EMBL" id="CAF1443505.1"/>
    </source>
</evidence>
<dbReference type="EMBL" id="CAJNOK010022981">
    <property type="protein sequence ID" value="CAF1356352.1"/>
    <property type="molecule type" value="Genomic_DNA"/>
</dbReference>
<organism evidence="3 6">
    <name type="scientific">Didymodactylos carnosus</name>
    <dbReference type="NCBI Taxonomy" id="1234261"/>
    <lineage>
        <taxon>Eukaryota</taxon>
        <taxon>Metazoa</taxon>
        <taxon>Spiralia</taxon>
        <taxon>Gnathifera</taxon>
        <taxon>Rotifera</taxon>
        <taxon>Eurotatoria</taxon>
        <taxon>Bdelloidea</taxon>
        <taxon>Philodinida</taxon>
        <taxon>Philodinidae</taxon>
        <taxon>Didymodactylos</taxon>
    </lineage>
</organism>
<accession>A0A815P345</accession>
<sequence>MHDSYILSVSSQPPTKSKPFKKKQQQHSPSTIAAIVRPHPEPIRNRPYSDCDYLPMNGNSAAKTITTTELRNSKSHEALNTNDYLVPIADPLELSLNSHKLMTNINNSHTDNDISNIPKLNESGLKYLQLSKQTPTSNYMVENGVLVNPIRPVTSPTKTYFQIDHECTNVIRDIADERKKQK</sequence>
<dbReference type="Proteomes" id="UP000663829">
    <property type="component" value="Unassembled WGS sequence"/>
</dbReference>
<evidence type="ECO:0000313" key="2">
    <source>
        <dbReference type="EMBL" id="CAF1356352.1"/>
    </source>
</evidence>
<dbReference type="EMBL" id="CAJNOQ010019111">
    <property type="protein sequence ID" value="CAF1443505.1"/>
    <property type="molecule type" value="Genomic_DNA"/>
</dbReference>
<feature type="region of interest" description="Disordered" evidence="1">
    <location>
        <begin position="1"/>
        <end position="45"/>
    </location>
</feature>
<evidence type="ECO:0000313" key="5">
    <source>
        <dbReference type="EMBL" id="CAF4318779.1"/>
    </source>
</evidence>
<evidence type="ECO:0000256" key="1">
    <source>
        <dbReference type="SAM" id="MobiDB-lite"/>
    </source>
</evidence>
<dbReference type="EMBL" id="CAJOBC010084549">
    <property type="protein sequence ID" value="CAF4318779.1"/>
    <property type="molecule type" value="Genomic_DNA"/>
</dbReference>
<name>A0A815P345_9BILA</name>
<dbReference type="AlphaFoldDB" id="A0A815P345"/>
<reference evidence="3" key="1">
    <citation type="submission" date="2021-02" db="EMBL/GenBank/DDBJ databases">
        <authorList>
            <person name="Nowell W R."/>
        </authorList>
    </citation>
    <scope>NUCLEOTIDE SEQUENCE</scope>
</reference>
<dbReference type="Proteomes" id="UP000677228">
    <property type="component" value="Unassembled WGS sequence"/>
</dbReference>
<evidence type="ECO:0000313" key="4">
    <source>
        <dbReference type="EMBL" id="CAF4166570.1"/>
    </source>
</evidence>
<dbReference type="Proteomes" id="UP000682733">
    <property type="component" value="Unassembled WGS sequence"/>
</dbReference>
<protein>
    <submittedName>
        <fullName evidence="3">Uncharacterized protein</fullName>
    </submittedName>
</protein>
<gene>
    <name evidence="3" type="ORF">GPM918_LOCUS34460</name>
    <name evidence="2" type="ORF">OVA965_LOCUS31035</name>
    <name evidence="5" type="ORF">SRO942_LOCUS35154</name>
    <name evidence="4" type="ORF">TMI583_LOCUS31854</name>
</gene>
<dbReference type="Proteomes" id="UP000681722">
    <property type="component" value="Unassembled WGS sequence"/>
</dbReference>
<proteinExistence type="predicted"/>
<evidence type="ECO:0000313" key="6">
    <source>
        <dbReference type="Proteomes" id="UP000663829"/>
    </source>
</evidence>
<comment type="caution">
    <text evidence="3">The sequence shown here is derived from an EMBL/GenBank/DDBJ whole genome shotgun (WGS) entry which is preliminary data.</text>
</comment>
<keyword evidence="6" id="KW-1185">Reference proteome</keyword>